<dbReference type="PROSITE" id="PS00108">
    <property type="entry name" value="PROTEIN_KINASE_ST"/>
    <property type="match status" value="1"/>
</dbReference>
<name>A0A250I8V3_9BACT</name>
<protein>
    <recommendedName>
        <fullName evidence="7">Protein kinase domain-containing protein</fullName>
    </recommendedName>
</protein>
<organism evidence="8 9">
    <name type="scientific">Melittangium boletus DSM 14713</name>
    <dbReference type="NCBI Taxonomy" id="1294270"/>
    <lineage>
        <taxon>Bacteria</taxon>
        <taxon>Pseudomonadati</taxon>
        <taxon>Myxococcota</taxon>
        <taxon>Myxococcia</taxon>
        <taxon>Myxococcales</taxon>
        <taxon>Cystobacterineae</taxon>
        <taxon>Archangiaceae</taxon>
        <taxon>Melittangium</taxon>
    </lineage>
</organism>
<evidence type="ECO:0000256" key="1">
    <source>
        <dbReference type="ARBA" id="ARBA00022679"/>
    </source>
</evidence>
<dbReference type="RefSeq" id="WP_095976384.1">
    <property type="nucleotide sequence ID" value="NZ_CP022163.1"/>
</dbReference>
<accession>A0A250I8V3</accession>
<dbReference type="InterPro" id="IPR050660">
    <property type="entry name" value="NEK_Ser/Thr_kinase"/>
</dbReference>
<evidence type="ECO:0000313" key="9">
    <source>
        <dbReference type="Proteomes" id="UP000217289"/>
    </source>
</evidence>
<reference evidence="8 9" key="1">
    <citation type="submission" date="2017-06" db="EMBL/GenBank/DDBJ databases">
        <authorList>
            <person name="Kim H.J."/>
            <person name="Triplett B.A."/>
        </authorList>
    </citation>
    <scope>NUCLEOTIDE SEQUENCE [LARGE SCALE GENOMIC DNA]</scope>
    <source>
        <strain evidence="8 9">DSM 14713</strain>
    </source>
</reference>
<sequence>MTDALHPDHLQPGHAVGPWLIVEVLGRGGSSRVFKVERDGQPYSLKMALLPLTQSTEELTEEQHVEETSAYRRLAREAAALFTYASHPNLLRVYAVDVWPHPTKGYPLLVTDFIDGDNWHEWRWRKPPHAILLVDTFSGVVCTVGMLHARGVYHRDLKAENILIRRKDGRPFVIDFGTVRLPGALTKTLGLPEGVLHLVPPELLAYTRTEAWKRGEPFQGGVAADLYALGVLLYQGLTDRHPFDPELPDKELLAAIAAVPPTAPHLINPLVPRSLSDIAMKLLEKQPEDRYPNTQALLEALEQTIEKQRKSPAWKVPLSAPEGPAEAPPKQTEQEQVAPPQQAAPAGEAAPPPEDTRPPEDAREEAPAKKRWTWRVGRLAMVGLILLVGLFLASWLVRSTLARTHMSEQPIASGPPEKGSAPVSPLTTPQGSTPSSRSRFGALTVWLCTATGLGCPAAQVRPEPEDCPAEAQHAMFEVLKLNQGMRLQAIVDINQLGGPYDEGIYRDGPIVGRVVQREGTAPQLPGGTLLYGRLWTGIRTQDLDGVELVLGRYTEALLPDGRKLPVCMALGGPDGRARKEPGSEPGAVRLRRELPVGAVSRWP</sequence>
<proteinExistence type="predicted"/>
<dbReference type="PANTHER" id="PTHR43671:SF106">
    <property type="entry name" value="NIMA-LIKE KINASE"/>
    <property type="match status" value="1"/>
</dbReference>
<feature type="transmembrane region" description="Helical" evidence="6">
    <location>
        <begin position="379"/>
        <end position="397"/>
    </location>
</feature>
<evidence type="ECO:0000256" key="5">
    <source>
        <dbReference type="SAM" id="MobiDB-lite"/>
    </source>
</evidence>
<keyword evidence="6" id="KW-0472">Membrane</keyword>
<feature type="compositionally biased region" description="Low complexity" evidence="5">
    <location>
        <begin position="334"/>
        <end position="349"/>
    </location>
</feature>
<dbReference type="PROSITE" id="PS50011">
    <property type="entry name" value="PROTEIN_KINASE_DOM"/>
    <property type="match status" value="1"/>
</dbReference>
<dbReference type="OrthoDB" id="5492792at2"/>
<dbReference type="GO" id="GO:0004674">
    <property type="term" value="F:protein serine/threonine kinase activity"/>
    <property type="evidence" value="ECO:0007669"/>
    <property type="project" value="TreeGrafter"/>
</dbReference>
<dbReference type="SMART" id="SM00220">
    <property type="entry name" value="S_TKc"/>
    <property type="match status" value="1"/>
</dbReference>
<keyword evidence="6" id="KW-1133">Transmembrane helix</keyword>
<keyword evidence="1" id="KW-0808">Transferase</keyword>
<dbReference type="Pfam" id="PF00069">
    <property type="entry name" value="Pkinase"/>
    <property type="match status" value="1"/>
</dbReference>
<feature type="compositionally biased region" description="Polar residues" evidence="5">
    <location>
        <begin position="425"/>
        <end position="437"/>
    </location>
</feature>
<dbReference type="KEGG" id="mbd:MEBOL_001045"/>
<keyword evidence="3" id="KW-0418">Kinase</keyword>
<dbReference type="PANTHER" id="PTHR43671">
    <property type="entry name" value="SERINE/THREONINE-PROTEIN KINASE NEK"/>
    <property type="match status" value="1"/>
</dbReference>
<dbReference type="EMBL" id="CP022163">
    <property type="protein sequence ID" value="ATB27601.1"/>
    <property type="molecule type" value="Genomic_DNA"/>
</dbReference>
<feature type="domain" description="Protein kinase" evidence="7">
    <location>
        <begin position="19"/>
        <end position="305"/>
    </location>
</feature>
<dbReference type="InterPro" id="IPR000719">
    <property type="entry name" value="Prot_kinase_dom"/>
</dbReference>
<keyword evidence="4" id="KW-0067">ATP-binding</keyword>
<dbReference type="GO" id="GO:0005524">
    <property type="term" value="F:ATP binding"/>
    <property type="evidence" value="ECO:0007669"/>
    <property type="project" value="UniProtKB-KW"/>
</dbReference>
<evidence type="ECO:0000256" key="4">
    <source>
        <dbReference type="ARBA" id="ARBA00022840"/>
    </source>
</evidence>
<feature type="region of interest" description="Disordered" evidence="5">
    <location>
        <begin position="408"/>
        <end position="437"/>
    </location>
</feature>
<keyword evidence="2" id="KW-0547">Nucleotide-binding</keyword>
<gene>
    <name evidence="8" type="ORF">MEBOL_001045</name>
</gene>
<dbReference type="InterPro" id="IPR008271">
    <property type="entry name" value="Ser/Thr_kinase_AS"/>
</dbReference>
<evidence type="ECO:0000256" key="6">
    <source>
        <dbReference type="SAM" id="Phobius"/>
    </source>
</evidence>
<dbReference type="InterPro" id="IPR011009">
    <property type="entry name" value="Kinase-like_dom_sf"/>
</dbReference>
<dbReference type="AlphaFoldDB" id="A0A250I8V3"/>
<feature type="compositionally biased region" description="Basic and acidic residues" evidence="5">
    <location>
        <begin position="354"/>
        <end position="368"/>
    </location>
</feature>
<evidence type="ECO:0000313" key="8">
    <source>
        <dbReference type="EMBL" id="ATB27601.1"/>
    </source>
</evidence>
<evidence type="ECO:0000256" key="2">
    <source>
        <dbReference type="ARBA" id="ARBA00022741"/>
    </source>
</evidence>
<keyword evidence="9" id="KW-1185">Reference proteome</keyword>
<evidence type="ECO:0000259" key="7">
    <source>
        <dbReference type="PROSITE" id="PS50011"/>
    </source>
</evidence>
<dbReference type="Gene3D" id="3.30.200.20">
    <property type="entry name" value="Phosphorylase Kinase, domain 1"/>
    <property type="match status" value="1"/>
</dbReference>
<feature type="region of interest" description="Disordered" evidence="5">
    <location>
        <begin position="309"/>
        <end position="369"/>
    </location>
</feature>
<keyword evidence="6" id="KW-0812">Transmembrane</keyword>
<dbReference type="Gene3D" id="1.10.510.10">
    <property type="entry name" value="Transferase(Phosphotransferase) domain 1"/>
    <property type="match status" value="1"/>
</dbReference>
<dbReference type="SUPFAM" id="SSF56112">
    <property type="entry name" value="Protein kinase-like (PK-like)"/>
    <property type="match status" value="1"/>
</dbReference>
<evidence type="ECO:0000256" key="3">
    <source>
        <dbReference type="ARBA" id="ARBA00022777"/>
    </source>
</evidence>
<dbReference type="CDD" id="cd14014">
    <property type="entry name" value="STKc_PknB_like"/>
    <property type="match status" value="1"/>
</dbReference>
<dbReference type="Proteomes" id="UP000217289">
    <property type="component" value="Chromosome"/>
</dbReference>